<keyword evidence="2" id="KW-0732">Signal</keyword>
<evidence type="ECO:0000313" key="3">
    <source>
        <dbReference type="EMBL" id="MAA15161.1"/>
    </source>
</evidence>
<dbReference type="InterPro" id="IPR002970">
    <property type="entry name" value="Tick_his-bd"/>
</dbReference>
<sequence length="225" mass="25694">MALLAYALSILLLHVITSFAENSTKDEINKPNGWNFLQEGVTLHLIARNYDLYKNNETDCLTSKTVYKNEESRIVTQELHFRDPNTTKWREDNQTLTAYRIVGEEYNFMNTTAGAQYIFLYTNNGCGVIEVLAIQRSQSDGSTPTPTPVASRRHDSTGSTNTHQMKDAKGSNKGRRCAIWVTKDALNKTHDQCWHSFRCECDNESMYPVYNRTECKNSTATETRN</sequence>
<dbReference type="SUPFAM" id="SSF50814">
    <property type="entry name" value="Lipocalins"/>
    <property type="match status" value="1"/>
</dbReference>
<dbReference type="GO" id="GO:0030682">
    <property type="term" value="P:symbiont-mediated perturbation of host defenses"/>
    <property type="evidence" value="ECO:0007669"/>
    <property type="project" value="InterPro"/>
</dbReference>
<reference evidence="3" key="1">
    <citation type="journal article" date="2017" name="Parasit. Vectors">
        <title>Sialotranscriptomics of Rhipicephalus zambeziensis reveals intricate expression profiles of secretory proteins and suggests tight temporal transcriptional regulation during blood-feeding.</title>
        <authorList>
            <person name="de Castro M.H."/>
            <person name="de Klerk D."/>
            <person name="Pienaar R."/>
            <person name="Rees D.J.G."/>
            <person name="Mans B.J."/>
        </authorList>
    </citation>
    <scope>NUCLEOTIDE SEQUENCE</scope>
    <source>
        <tissue evidence="3">Salivary glands</tissue>
    </source>
</reference>
<dbReference type="Gene3D" id="2.40.128.20">
    <property type="match status" value="1"/>
</dbReference>
<dbReference type="InterPro" id="IPR012674">
    <property type="entry name" value="Calycin"/>
</dbReference>
<accession>A0A224YKV2</accession>
<dbReference type="AlphaFoldDB" id="A0A224YKV2"/>
<dbReference type="EMBL" id="GFPF01004015">
    <property type="protein sequence ID" value="MAA15161.1"/>
    <property type="molecule type" value="Transcribed_RNA"/>
</dbReference>
<feature type="chain" id="PRO_5012126681" evidence="2">
    <location>
        <begin position="21"/>
        <end position="225"/>
    </location>
</feature>
<name>A0A224YKV2_9ACAR</name>
<evidence type="ECO:0000256" key="1">
    <source>
        <dbReference type="SAM" id="MobiDB-lite"/>
    </source>
</evidence>
<evidence type="ECO:0000256" key="2">
    <source>
        <dbReference type="SAM" id="SignalP"/>
    </source>
</evidence>
<proteinExistence type="predicted"/>
<dbReference type="GO" id="GO:0043176">
    <property type="term" value="F:amine binding"/>
    <property type="evidence" value="ECO:0007669"/>
    <property type="project" value="InterPro"/>
</dbReference>
<feature type="region of interest" description="Disordered" evidence="1">
    <location>
        <begin position="138"/>
        <end position="170"/>
    </location>
</feature>
<dbReference type="Pfam" id="PF02098">
    <property type="entry name" value="His_binding"/>
    <property type="match status" value="1"/>
</dbReference>
<feature type="signal peptide" evidence="2">
    <location>
        <begin position="1"/>
        <end position="20"/>
    </location>
</feature>
<organism evidence="3">
    <name type="scientific">Rhipicephalus zambeziensis</name>
    <dbReference type="NCBI Taxonomy" id="60191"/>
    <lineage>
        <taxon>Eukaryota</taxon>
        <taxon>Metazoa</taxon>
        <taxon>Ecdysozoa</taxon>
        <taxon>Arthropoda</taxon>
        <taxon>Chelicerata</taxon>
        <taxon>Arachnida</taxon>
        <taxon>Acari</taxon>
        <taxon>Parasitiformes</taxon>
        <taxon>Ixodida</taxon>
        <taxon>Ixodoidea</taxon>
        <taxon>Ixodidae</taxon>
        <taxon>Rhipicephalinae</taxon>
        <taxon>Rhipicephalus</taxon>
        <taxon>Rhipicephalus</taxon>
    </lineage>
</organism>
<protein>
    <submittedName>
        <fullName evidence="3">Lipocalin</fullName>
    </submittedName>
</protein>